<gene>
    <name evidence="1" type="ORF">EV182_002900</name>
</gene>
<evidence type="ECO:0000313" key="2">
    <source>
        <dbReference type="Proteomes" id="UP001145114"/>
    </source>
</evidence>
<name>A0ACC1HUV3_9FUNG</name>
<protein>
    <submittedName>
        <fullName evidence="1">Uncharacterized protein</fullName>
    </submittedName>
</protein>
<dbReference type="Proteomes" id="UP001145114">
    <property type="component" value="Unassembled WGS sequence"/>
</dbReference>
<comment type="caution">
    <text evidence="1">The sequence shown here is derived from an EMBL/GenBank/DDBJ whole genome shotgun (WGS) entry which is preliminary data.</text>
</comment>
<feature type="non-terminal residue" evidence="1">
    <location>
        <position position="1"/>
    </location>
</feature>
<dbReference type="EMBL" id="JAMZIH010000669">
    <property type="protein sequence ID" value="KAJ1679017.1"/>
    <property type="molecule type" value="Genomic_DNA"/>
</dbReference>
<reference evidence="1" key="1">
    <citation type="submission" date="2022-06" db="EMBL/GenBank/DDBJ databases">
        <title>Phylogenomic reconstructions and comparative analyses of Kickxellomycotina fungi.</title>
        <authorList>
            <person name="Reynolds N.K."/>
            <person name="Stajich J.E."/>
            <person name="Barry K."/>
            <person name="Grigoriev I.V."/>
            <person name="Crous P."/>
            <person name="Smith M.E."/>
        </authorList>
    </citation>
    <scope>NUCLEOTIDE SEQUENCE</scope>
    <source>
        <strain evidence="1">RSA 2271</strain>
    </source>
</reference>
<organism evidence="1 2">
    <name type="scientific">Spiromyces aspiralis</name>
    <dbReference type="NCBI Taxonomy" id="68401"/>
    <lineage>
        <taxon>Eukaryota</taxon>
        <taxon>Fungi</taxon>
        <taxon>Fungi incertae sedis</taxon>
        <taxon>Zoopagomycota</taxon>
        <taxon>Kickxellomycotina</taxon>
        <taxon>Kickxellomycetes</taxon>
        <taxon>Kickxellales</taxon>
        <taxon>Kickxellaceae</taxon>
        <taxon>Spiromyces</taxon>
    </lineage>
</organism>
<proteinExistence type="predicted"/>
<accession>A0ACC1HUV3</accession>
<sequence length="310" mass="34046">IYRLAKSKFSKDYSTHQVTRVAQKYLTALSEKLGSKPYFFGNEPTELDVVCYGHLSLMLYPALDPHHSILATLIERDYPSLVDFCNRVFDRLSESRECISYTVPSEPNSLISFAACALSGVHHSLRLGWYPIACSIKTLTHQRRAGGRDTTSKSESDRESLATNIRTIVGGLTVFIGYIIVNGIIALPGAMTAGEQDNHQDFSDGIKFQIEGLSNKGRSNSSEERAGDPETKRQSSERTGSNIGGGDGSSGQQSQSDDSDGDYEEEIQDMDQDLEYMDEMAAAAAVDDDDGVNDGEEYNQGEDNDGSDYE</sequence>
<evidence type="ECO:0000313" key="1">
    <source>
        <dbReference type="EMBL" id="KAJ1679017.1"/>
    </source>
</evidence>
<keyword evidence="2" id="KW-1185">Reference proteome</keyword>